<evidence type="ECO:0000256" key="1">
    <source>
        <dbReference type="SAM" id="MobiDB-lite"/>
    </source>
</evidence>
<comment type="caution">
    <text evidence="2">The sequence shown here is derived from an EMBL/GenBank/DDBJ whole genome shotgun (WGS) entry which is preliminary data.</text>
</comment>
<dbReference type="RefSeq" id="WP_129399852.1">
    <property type="nucleotide sequence ID" value="NZ_SDWT01000001.1"/>
</dbReference>
<name>A0A4Q2RYX8_9ACTN</name>
<feature type="region of interest" description="Disordered" evidence="1">
    <location>
        <begin position="101"/>
        <end position="132"/>
    </location>
</feature>
<protein>
    <submittedName>
        <fullName evidence="2">Uncharacterized protein</fullName>
    </submittedName>
</protein>
<dbReference type="OrthoDB" id="10011784at2"/>
<proteinExistence type="predicted"/>
<sequence length="132" mass="15110">MPDPRRLEEVAAARARFRAGLAAAREELAAARSRPLLTEEEKRELTEVAARGDMGRDMQEFARDVRDGDADWESFVRRTDGRSELFREFVHRSEERFRDEVEEALVTSEPPPGVDDPRPSPWPPPGWVPPRS</sequence>
<keyword evidence="3" id="KW-1185">Reference proteome</keyword>
<evidence type="ECO:0000313" key="3">
    <source>
        <dbReference type="Proteomes" id="UP000294071"/>
    </source>
</evidence>
<dbReference type="AlphaFoldDB" id="A0A4Q2RYX8"/>
<organism evidence="2 3">
    <name type="scientific">Nocardioides oleivorans</name>
    <dbReference type="NCBI Taxonomy" id="273676"/>
    <lineage>
        <taxon>Bacteria</taxon>
        <taxon>Bacillati</taxon>
        <taxon>Actinomycetota</taxon>
        <taxon>Actinomycetes</taxon>
        <taxon>Propionibacteriales</taxon>
        <taxon>Nocardioidaceae</taxon>
        <taxon>Nocardioides</taxon>
    </lineage>
</organism>
<evidence type="ECO:0000313" key="2">
    <source>
        <dbReference type="EMBL" id="RYB94501.1"/>
    </source>
</evidence>
<reference evidence="2 3" key="1">
    <citation type="submission" date="2019-01" db="EMBL/GenBank/DDBJ databases">
        <title>Novel species of Nocardioides.</title>
        <authorList>
            <person name="Liu Q."/>
            <person name="Xin Y.-H."/>
        </authorList>
    </citation>
    <scope>NUCLEOTIDE SEQUENCE [LARGE SCALE GENOMIC DNA]</scope>
    <source>
        <strain evidence="2 3">CGMCC 4.6882</strain>
    </source>
</reference>
<dbReference type="Proteomes" id="UP000294071">
    <property type="component" value="Unassembled WGS sequence"/>
</dbReference>
<gene>
    <name evidence="2" type="ORF">EUA93_09190</name>
</gene>
<dbReference type="EMBL" id="SDWT01000001">
    <property type="protein sequence ID" value="RYB94501.1"/>
    <property type="molecule type" value="Genomic_DNA"/>
</dbReference>
<accession>A0A4Q2RYX8</accession>
<feature type="compositionally biased region" description="Pro residues" evidence="1">
    <location>
        <begin position="109"/>
        <end position="132"/>
    </location>
</feature>